<feature type="compositionally biased region" description="Basic and acidic residues" evidence="5">
    <location>
        <begin position="901"/>
        <end position="971"/>
    </location>
</feature>
<feature type="compositionally biased region" description="Basic and acidic residues" evidence="5">
    <location>
        <begin position="1112"/>
        <end position="1213"/>
    </location>
</feature>
<evidence type="ECO:0000259" key="6">
    <source>
        <dbReference type="Pfam" id="PF05182"/>
    </source>
</evidence>
<feature type="region of interest" description="Disordered" evidence="5">
    <location>
        <begin position="520"/>
        <end position="545"/>
    </location>
</feature>
<evidence type="ECO:0000313" key="7">
    <source>
        <dbReference type="EMBL" id="PSS21028.1"/>
    </source>
</evidence>
<dbReference type="InterPro" id="IPR007854">
    <property type="entry name" value="Fip1_dom"/>
</dbReference>
<feature type="compositionally biased region" description="Polar residues" evidence="5">
    <location>
        <begin position="50"/>
        <end position="64"/>
    </location>
</feature>
<accession>A0A2R6R4U0</accession>
<dbReference type="EMBL" id="NKQK01000009">
    <property type="protein sequence ID" value="PSS21028.1"/>
    <property type="molecule type" value="Genomic_DNA"/>
</dbReference>
<evidence type="ECO:0000256" key="5">
    <source>
        <dbReference type="SAM" id="MobiDB-lite"/>
    </source>
</evidence>
<keyword evidence="3" id="KW-0507">mRNA processing</keyword>
<dbReference type="Pfam" id="PF05182">
    <property type="entry name" value="Fip1"/>
    <property type="match status" value="1"/>
</dbReference>
<protein>
    <submittedName>
        <fullName evidence="7">FIP1[V]-like</fullName>
    </submittedName>
</protein>
<comment type="subcellular location">
    <subcellularLocation>
        <location evidence="1">Nucleus</location>
    </subcellularLocation>
</comment>
<dbReference type="OrthoDB" id="1917198at2759"/>
<dbReference type="GO" id="GO:0016607">
    <property type="term" value="C:nuclear speck"/>
    <property type="evidence" value="ECO:0007669"/>
    <property type="project" value="TreeGrafter"/>
</dbReference>
<dbReference type="GO" id="GO:0006397">
    <property type="term" value="P:mRNA processing"/>
    <property type="evidence" value="ECO:0007669"/>
    <property type="project" value="UniProtKB-KW"/>
</dbReference>
<evidence type="ECO:0000256" key="1">
    <source>
        <dbReference type="ARBA" id="ARBA00004123"/>
    </source>
</evidence>
<feature type="region of interest" description="Disordered" evidence="5">
    <location>
        <begin position="583"/>
        <end position="1354"/>
    </location>
</feature>
<feature type="region of interest" description="Disordered" evidence="5">
    <location>
        <begin position="1381"/>
        <end position="1430"/>
    </location>
</feature>
<feature type="compositionally biased region" description="Basic and acidic residues" evidence="5">
    <location>
        <begin position="703"/>
        <end position="714"/>
    </location>
</feature>
<dbReference type="PANTHER" id="PTHR36884">
    <property type="entry name" value="FIP1[III]-LIKE PROTEIN"/>
    <property type="match status" value="1"/>
</dbReference>
<feature type="compositionally biased region" description="Basic and acidic residues" evidence="5">
    <location>
        <begin position="678"/>
        <end position="690"/>
    </location>
</feature>
<dbReference type="Gramene" id="PSS21028">
    <property type="protein sequence ID" value="PSS21028"/>
    <property type="gene ID" value="CEY00_Acc10068"/>
</dbReference>
<dbReference type="InterPro" id="IPR044976">
    <property type="entry name" value="FIPS5/FIPS3-like"/>
</dbReference>
<keyword evidence="4" id="KW-0539">Nucleus</keyword>
<reference evidence="8" key="2">
    <citation type="journal article" date="2018" name="BMC Genomics">
        <title>A manually annotated Actinidia chinensis var. chinensis (kiwifruit) genome highlights the challenges associated with draft genomes and gene prediction in plants.</title>
        <authorList>
            <person name="Pilkington S.M."/>
            <person name="Crowhurst R."/>
            <person name="Hilario E."/>
            <person name="Nardozza S."/>
            <person name="Fraser L."/>
            <person name="Peng Y."/>
            <person name="Gunaseelan K."/>
            <person name="Simpson R."/>
            <person name="Tahir J."/>
            <person name="Deroles S.C."/>
            <person name="Templeton K."/>
            <person name="Luo Z."/>
            <person name="Davy M."/>
            <person name="Cheng C."/>
            <person name="McNeilage M."/>
            <person name="Scaglione D."/>
            <person name="Liu Y."/>
            <person name="Zhang Q."/>
            <person name="Datson P."/>
            <person name="De Silva N."/>
            <person name="Gardiner S.E."/>
            <person name="Bassett H."/>
            <person name="Chagne D."/>
            <person name="McCallum J."/>
            <person name="Dzierzon H."/>
            <person name="Deng C."/>
            <person name="Wang Y.Y."/>
            <person name="Barron L."/>
            <person name="Manako K."/>
            <person name="Bowen J."/>
            <person name="Foster T.M."/>
            <person name="Erridge Z.A."/>
            <person name="Tiffin H."/>
            <person name="Waite C.N."/>
            <person name="Davies K.M."/>
            <person name="Grierson E.P."/>
            <person name="Laing W.A."/>
            <person name="Kirk R."/>
            <person name="Chen X."/>
            <person name="Wood M."/>
            <person name="Montefiori M."/>
            <person name="Brummell D.A."/>
            <person name="Schwinn K.E."/>
            <person name="Catanach A."/>
            <person name="Fullerton C."/>
            <person name="Li D."/>
            <person name="Meiyalaghan S."/>
            <person name="Nieuwenhuizen N."/>
            <person name="Read N."/>
            <person name="Prakash R."/>
            <person name="Hunter D."/>
            <person name="Zhang H."/>
            <person name="McKenzie M."/>
            <person name="Knabel M."/>
            <person name="Harris A."/>
            <person name="Allan A.C."/>
            <person name="Gleave A."/>
            <person name="Chen A."/>
            <person name="Janssen B.J."/>
            <person name="Plunkett B."/>
            <person name="Ampomah-Dwamena C."/>
            <person name="Voogd C."/>
            <person name="Leif D."/>
            <person name="Lafferty D."/>
            <person name="Souleyre E.J.F."/>
            <person name="Varkonyi-Gasic E."/>
            <person name="Gambi F."/>
            <person name="Hanley J."/>
            <person name="Yao J.L."/>
            <person name="Cheung J."/>
            <person name="David K.M."/>
            <person name="Warren B."/>
            <person name="Marsh K."/>
            <person name="Snowden K.C."/>
            <person name="Lin-Wang K."/>
            <person name="Brian L."/>
            <person name="Martinez-Sanchez M."/>
            <person name="Wang M."/>
            <person name="Ileperuma N."/>
            <person name="Macnee N."/>
            <person name="Campin R."/>
            <person name="McAtee P."/>
            <person name="Drummond R.S.M."/>
            <person name="Espley R.V."/>
            <person name="Ireland H.S."/>
            <person name="Wu R."/>
            <person name="Atkinson R.G."/>
            <person name="Karunairetnam S."/>
            <person name="Bulley S."/>
            <person name="Chunkath S."/>
            <person name="Hanley Z."/>
            <person name="Storey R."/>
            <person name="Thrimawithana A.H."/>
            <person name="Thomson S."/>
            <person name="David C."/>
            <person name="Testolin R."/>
            <person name="Huang H."/>
            <person name="Hellens R.P."/>
            <person name="Schaffer R.J."/>
        </authorList>
    </citation>
    <scope>NUCLEOTIDE SEQUENCE [LARGE SCALE GENOMIC DNA]</scope>
    <source>
        <strain evidence="8">cv. Red5</strain>
    </source>
</reference>
<dbReference type="GO" id="GO:0003723">
    <property type="term" value="F:RNA binding"/>
    <property type="evidence" value="ECO:0007669"/>
    <property type="project" value="TreeGrafter"/>
</dbReference>
<evidence type="ECO:0000256" key="3">
    <source>
        <dbReference type="ARBA" id="ARBA00022664"/>
    </source>
</evidence>
<gene>
    <name evidence="7" type="ORF">CEY00_Acc10068</name>
</gene>
<feature type="compositionally biased region" description="Basic and acidic residues" evidence="5">
    <location>
        <begin position="1388"/>
        <end position="1400"/>
    </location>
</feature>
<feature type="compositionally biased region" description="Low complexity" evidence="5">
    <location>
        <begin position="721"/>
        <end position="736"/>
    </location>
</feature>
<keyword evidence="8" id="KW-1185">Reference proteome</keyword>
<dbReference type="PANTHER" id="PTHR36884:SF1">
    <property type="entry name" value="FIP1[V]-LIKE PROTEIN"/>
    <property type="match status" value="1"/>
</dbReference>
<feature type="compositionally biased region" description="Basic and acidic residues" evidence="5">
    <location>
        <begin position="1278"/>
        <end position="1298"/>
    </location>
</feature>
<reference evidence="7 8" key="1">
    <citation type="submission" date="2017-07" db="EMBL/GenBank/DDBJ databases">
        <title>An improved, manually edited Actinidia chinensis var. chinensis (kiwifruit) genome highlights the challenges associated with draft genomes and gene prediction in plants.</title>
        <authorList>
            <person name="Pilkington S."/>
            <person name="Crowhurst R."/>
            <person name="Hilario E."/>
            <person name="Nardozza S."/>
            <person name="Fraser L."/>
            <person name="Peng Y."/>
            <person name="Gunaseelan K."/>
            <person name="Simpson R."/>
            <person name="Tahir J."/>
            <person name="Deroles S."/>
            <person name="Templeton K."/>
            <person name="Luo Z."/>
            <person name="Davy M."/>
            <person name="Cheng C."/>
            <person name="Mcneilage M."/>
            <person name="Scaglione D."/>
            <person name="Liu Y."/>
            <person name="Zhang Q."/>
            <person name="Datson P."/>
            <person name="De Silva N."/>
            <person name="Gardiner S."/>
            <person name="Bassett H."/>
            <person name="Chagne D."/>
            <person name="Mccallum J."/>
            <person name="Dzierzon H."/>
            <person name="Deng C."/>
            <person name="Wang Y.-Y."/>
            <person name="Barron N."/>
            <person name="Manako K."/>
            <person name="Bowen J."/>
            <person name="Foster T."/>
            <person name="Erridge Z."/>
            <person name="Tiffin H."/>
            <person name="Waite C."/>
            <person name="Davies K."/>
            <person name="Grierson E."/>
            <person name="Laing W."/>
            <person name="Kirk R."/>
            <person name="Chen X."/>
            <person name="Wood M."/>
            <person name="Montefiori M."/>
            <person name="Brummell D."/>
            <person name="Schwinn K."/>
            <person name="Catanach A."/>
            <person name="Fullerton C."/>
            <person name="Li D."/>
            <person name="Meiyalaghan S."/>
            <person name="Nieuwenhuizen N."/>
            <person name="Read N."/>
            <person name="Prakash R."/>
            <person name="Hunter D."/>
            <person name="Zhang H."/>
            <person name="Mckenzie M."/>
            <person name="Knabel M."/>
            <person name="Harris A."/>
            <person name="Allan A."/>
            <person name="Chen A."/>
            <person name="Janssen B."/>
            <person name="Plunkett B."/>
            <person name="Dwamena C."/>
            <person name="Voogd C."/>
            <person name="Leif D."/>
            <person name="Lafferty D."/>
            <person name="Souleyre E."/>
            <person name="Varkonyi-Gasic E."/>
            <person name="Gambi F."/>
            <person name="Hanley J."/>
            <person name="Yao J.-L."/>
            <person name="Cheung J."/>
            <person name="David K."/>
            <person name="Warren B."/>
            <person name="Marsh K."/>
            <person name="Snowden K."/>
            <person name="Lin-Wang K."/>
            <person name="Brian L."/>
            <person name="Martinez-Sanchez M."/>
            <person name="Wang M."/>
            <person name="Ileperuma N."/>
            <person name="Macnee N."/>
            <person name="Campin R."/>
            <person name="Mcatee P."/>
            <person name="Drummond R."/>
            <person name="Espley R."/>
            <person name="Ireland H."/>
            <person name="Wu R."/>
            <person name="Atkinson R."/>
            <person name="Karunairetnam S."/>
            <person name="Bulley S."/>
            <person name="Chunkath S."/>
            <person name="Hanley Z."/>
            <person name="Storey R."/>
            <person name="Thrimawithana A."/>
            <person name="Thomson S."/>
            <person name="David C."/>
            <person name="Testolin R."/>
        </authorList>
    </citation>
    <scope>NUCLEOTIDE SEQUENCE [LARGE SCALE GENOMIC DNA]</scope>
    <source>
        <strain evidence="8">cv. Red5</strain>
        <tissue evidence="7">Young leaf</tissue>
    </source>
</reference>
<feature type="compositionally biased region" description="Basic and acidic residues" evidence="5">
    <location>
        <begin position="737"/>
        <end position="752"/>
    </location>
</feature>
<feature type="domain" description="Pre-mRNA polyadenylation factor Fip1" evidence="6">
    <location>
        <begin position="436"/>
        <end position="478"/>
    </location>
</feature>
<evidence type="ECO:0000256" key="4">
    <source>
        <dbReference type="ARBA" id="ARBA00023242"/>
    </source>
</evidence>
<evidence type="ECO:0000313" key="8">
    <source>
        <dbReference type="Proteomes" id="UP000241394"/>
    </source>
</evidence>
<feature type="compositionally biased region" description="Basic and acidic residues" evidence="5">
    <location>
        <begin position="1345"/>
        <end position="1354"/>
    </location>
</feature>
<feature type="compositionally biased region" description="Basic and acidic residues" evidence="5">
    <location>
        <begin position="806"/>
        <end position="845"/>
    </location>
</feature>
<comment type="similarity">
    <text evidence="2">Belongs to the FIP1 family.</text>
</comment>
<comment type="caution">
    <text evidence="7">The sequence shown here is derived from an EMBL/GenBank/DDBJ whole genome shotgun (WGS) entry which is preliminary data.</text>
</comment>
<name>A0A2R6R4U0_ACTCC</name>
<feature type="compositionally biased region" description="Basic and acidic residues" evidence="5">
    <location>
        <begin position="1310"/>
        <end position="1319"/>
    </location>
</feature>
<evidence type="ECO:0000256" key="2">
    <source>
        <dbReference type="ARBA" id="ARBA00007459"/>
    </source>
</evidence>
<dbReference type="STRING" id="1590841.A0A2R6R4U0"/>
<feature type="compositionally biased region" description="Basic and acidic residues" evidence="5">
    <location>
        <begin position="603"/>
        <end position="617"/>
    </location>
</feature>
<dbReference type="Proteomes" id="UP000241394">
    <property type="component" value="Chromosome LG9"/>
</dbReference>
<dbReference type="FunCoup" id="A0A2R6R4U0">
    <property type="interactions" value="1885"/>
</dbReference>
<feature type="compositionally biased region" description="Polar residues" evidence="5">
    <location>
        <begin position="1214"/>
        <end position="1224"/>
    </location>
</feature>
<sequence>MEGDDEFGDLYTDVLRPFQSSSEPKQPSPNRRPIDLNIHSDDEEILYGAPNSNPKSNIGSSHPKQTLAFKPLKADSDRNLNLGSNRAFDFAEPSVSRVLDRGSFEDRNLVVESGIDSGVGVSDEIDDVLAQKDEGLVNKSENFGKFDVEEGDDGIGDMGLGPLISGISGVWERSFEDPNLMDESGIDDVVEESNEKDDILVQKDEVLVDKRENFGKFDVEEVGNGIGVMGSGPLIPGISGGSNTVDNGDEGDDWDSDSEDDLQIVLNDNNHGHMVMDRTGAMGNDDEDEDGDPLVIVADSEPAHQPMEEQEWGEDAAQVMDGDRKELGDAAKVNGGVAVAPKIGYNSHTYHPYHSQFKYVRPGAAPIPGAAPVGAGGAPGQLRPPVNMGSVSGRGRGDWRPMQKSFHAGFGMPGWGNNTSGRGLDFTLPSHKTIFEVDVDSFEEKPWKLPGIDISDFFNFSLNEDSWKDYCKQLEQLRLETTMQSKIRVYESGRTELAYDPDLPPELAAAAAIHDISSKNANLGKTDTGQNDVSKNTTRVRPPLPTGRAIQVETGYGERLPSIDTRPPRIRDSDAIIEIVLQDSADDDSLPGNEVTEQPENGPSREDFDEGHEIERDVADEDAERGFPRSYNGRKRELIGKPAPFMNSAQDNHTPKAPVQNSTNSRGKASAYPGRDFGTIHEERRTEGRAHHGSPNMTCVENTKGKVFLDKQNEDSVESIGGKNSPGLSSPLSSGGAEERDVEHGDGLHDELVLADGNSGMDREETTLDTNAIDTYTDENPLPSVKKQKLSSRVEQSFLPEIDDGGDSKAARSSESSKARSGSSRDHQNLRDSVDEEVVQHERSTHVGNLKRAHGEDEQTVRGKGRDERHEVEKHRLAEKNREGSSSRRDWDPYSANHLHGKPEGIDRRRERENSEGGWHRRDVDPHVIRNRAEDTKKRERGDEIGSRHRSKVRESERMDSDEHLQLRKLLDNGNLKGRHDKDVESRRGERDGNLKSRYENMDDLHSKRRKEEEFLRGEAEREEILHGRRENTSRSKRERDDGLDFRKRDDLVKTRDEDRHSVRHKEDGWTRRERDERPRERDELHRIKSSHEESLLQREREGGRGVVRSGRAAEDKSWTSHARVKEEYKSSDRDFQFKDTGRRTEQLERRDWVEDGRSLQHRGREDVHARRDQLGNDERRSRQERASAHSDRVFSGSDKNRVHEKNQKENTSKESVGGSQKSLGPSKRNHEDENGRINEPVKLKGTTERGNSKHEILLNRHSSKKHREDASSDDEQQDLKRGRSKLERWTSHKERDFNITAKSSSSLKVVKEIDKDNNEGSSIASKLPDESSKTDETIINQHPPGDEKDAGDPEIKNVDVKSLEDKHLDTVAKLKKRSERFKLPMPSEKEAMVIKKMESEPLPSDQTEACADSEVKPERPARKRRWISN</sequence>
<organism evidence="7 8">
    <name type="scientific">Actinidia chinensis var. chinensis</name>
    <name type="common">Chinese soft-hair kiwi</name>
    <dbReference type="NCBI Taxonomy" id="1590841"/>
    <lineage>
        <taxon>Eukaryota</taxon>
        <taxon>Viridiplantae</taxon>
        <taxon>Streptophyta</taxon>
        <taxon>Embryophyta</taxon>
        <taxon>Tracheophyta</taxon>
        <taxon>Spermatophyta</taxon>
        <taxon>Magnoliopsida</taxon>
        <taxon>eudicotyledons</taxon>
        <taxon>Gunneridae</taxon>
        <taxon>Pentapetalae</taxon>
        <taxon>asterids</taxon>
        <taxon>Ericales</taxon>
        <taxon>Actinidiaceae</taxon>
        <taxon>Actinidia</taxon>
    </lineage>
</organism>
<feature type="compositionally biased region" description="Polar residues" evidence="5">
    <location>
        <begin position="520"/>
        <end position="539"/>
    </location>
</feature>
<proteinExistence type="inferred from homology"/>
<feature type="compositionally biased region" description="Basic and acidic residues" evidence="5">
    <location>
        <begin position="1328"/>
        <end position="1337"/>
    </location>
</feature>
<feature type="compositionally biased region" description="Basic and acidic residues" evidence="5">
    <location>
        <begin position="1229"/>
        <end position="1259"/>
    </location>
</feature>
<feature type="region of interest" description="Disordered" evidence="5">
    <location>
        <begin position="1"/>
        <end position="68"/>
    </location>
</feature>
<feature type="compositionally biased region" description="Basic and acidic residues" evidence="5">
    <location>
        <begin position="853"/>
        <end position="892"/>
    </location>
</feature>
<feature type="compositionally biased region" description="Polar residues" evidence="5">
    <location>
        <begin position="18"/>
        <end position="29"/>
    </location>
</feature>
<feature type="compositionally biased region" description="Basic and acidic residues" evidence="5">
    <location>
        <begin position="978"/>
        <end position="1104"/>
    </location>
</feature>
<dbReference type="InParanoid" id="A0A2R6R4U0"/>
<dbReference type="OMA" id="KAGYNSH"/>